<reference evidence="2" key="1">
    <citation type="submission" date="2011-06" db="EMBL/GenBank/DDBJ databases">
        <title>The complete genome of chromosome of Runella slithyformis DSM 19594.</title>
        <authorList>
            <consortium name="US DOE Joint Genome Institute (JGI-PGF)"/>
            <person name="Lucas S."/>
            <person name="Han J."/>
            <person name="Lapidus A."/>
            <person name="Bruce D."/>
            <person name="Goodwin L."/>
            <person name="Pitluck S."/>
            <person name="Peters L."/>
            <person name="Kyrpides N."/>
            <person name="Mavromatis K."/>
            <person name="Ivanova N."/>
            <person name="Ovchinnikova G."/>
            <person name="Zhang X."/>
            <person name="Misra M."/>
            <person name="Detter J.C."/>
            <person name="Tapia R."/>
            <person name="Han C."/>
            <person name="Land M."/>
            <person name="Hauser L."/>
            <person name="Markowitz V."/>
            <person name="Cheng J.-F."/>
            <person name="Hugenholtz P."/>
            <person name="Woyke T."/>
            <person name="Wu D."/>
            <person name="Tindall B."/>
            <person name="Faehrich R."/>
            <person name="Brambilla E."/>
            <person name="Klenk H.-P."/>
            <person name="Eisen J.A."/>
        </authorList>
    </citation>
    <scope>NUCLEOTIDE SEQUENCE [LARGE SCALE GENOMIC DNA]</scope>
    <source>
        <strain evidence="2">ATCC 29530 / DSM 19594 / LMG 11500 / NCIMB 11436 / LSU 4</strain>
    </source>
</reference>
<protein>
    <submittedName>
        <fullName evidence="1">Uncharacterized protein</fullName>
    </submittedName>
</protein>
<gene>
    <name evidence="1" type="ordered locus">Runsl_5322</name>
</gene>
<keyword evidence="2" id="KW-1185">Reference proteome</keyword>
<dbReference type="KEGG" id="rsi:Runsl_5322"/>
<evidence type="ECO:0000313" key="2">
    <source>
        <dbReference type="Proteomes" id="UP000000493"/>
    </source>
</evidence>
<name>A0A7U4E8E2_RUNSL</name>
<dbReference type="EMBL" id="CP002859">
    <property type="protein sequence ID" value="AEI51618.1"/>
    <property type="molecule type" value="Genomic_DNA"/>
</dbReference>
<proteinExistence type="predicted"/>
<dbReference type="Proteomes" id="UP000000493">
    <property type="component" value="Chromosome"/>
</dbReference>
<dbReference type="AlphaFoldDB" id="A0A7U4E8E2"/>
<reference evidence="1 2" key="2">
    <citation type="journal article" date="2012" name="Stand. Genomic Sci.">
        <title>Complete genome sequence of the aquatic bacterium Runella slithyformis type strain (LSU 4(T)).</title>
        <authorList>
            <person name="Copeland A."/>
            <person name="Zhang X."/>
            <person name="Misra M."/>
            <person name="Lapidus A."/>
            <person name="Nolan M."/>
            <person name="Lucas S."/>
            <person name="Deshpande S."/>
            <person name="Cheng J.F."/>
            <person name="Tapia R."/>
            <person name="Goodwin L.A."/>
            <person name="Pitluck S."/>
            <person name="Liolios K."/>
            <person name="Pagani I."/>
            <person name="Ivanova N."/>
            <person name="Mikhailova N."/>
            <person name="Pati A."/>
            <person name="Chen A."/>
            <person name="Palaniappan K."/>
            <person name="Land M."/>
            <person name="Hauser L."/>
            <person name="Pan C."/>
            <person name="Jeffries C.D."/>
            <person name="Detter J.C."/>
            <person name="Brambilla E.M."/>
            <person name="Rohde M."/>
            <person name="Djao O.D."/>
            <person name="Goker M."/>
            <person name="Sikorski J."/>
            <person name="Tindall B.J."/>
            <person name="Woyke T."/>
            <person name="Bristow J."/>
            <person name="Eisen J.A."/>
            <person name="Markowitz V."/>
            <person name="Hugenholtz P."/>
            <person name="Kyrpides N.C."/>
            <person name="Klenk H.P."/>
            <person name="Mavromatis K."/>
        </authorList>
    </citation>
    <scope>NUCLEOTIDE SEQUENCE [LARGE SCALE GENOMIC DNA]</scope>
    <source>
        <strain evidence="2">ATCC 29530 / DSM 19594 / LMG 11500 / NCIMB 11436 / LSU 4</strain>
    </source>
</reference>
<evidence type="ECO:0000313" key="1">
    <source>
        <dbReference type="EMBL" id="AEI51618.1"/>
    </source>
</evidence>
<sequence>MGLGKPGTGGIYMLTPTTTSFTVAEFYDMDAAPTSRTRSLASAPAYGEGMSYSIASNSVITYSGTPDPLTGKPSGLGVIGTNAQRGTYRQSIRPQL</sequence>
<organism evidence="1 2">
    <name type="scientific">Runella slithyformis (strain ATCC 29530 / DSM 19594 / LMG 11500 / NCIMB 11436 / LSU 4)</name>
    <dbReference type="NCBI Taxonomy" id="761193"/>
    <lineage>
        <taxon>Bacteria</taxon>
        <taxon>Pseudomonadati</taxon>
        <taxon>Bacteroidota</taxon>
        <taxon>Cytophagia</taxon>
        <taxon>Cytophagales</taxon>
        <taxon>Spirosomataceae</taxon>
        <taxon>Runella</taxon>
    </lineage>
</organism>
<accession>A0A7U4E8E2</accession>